<dbReference type="Pfam" id="PF00690">
    <property type="entry name" value="Cation_ATPase_N"/>
    <property type="match status" value="1"/>
</dbReference>
<dbReference type="InterPro" id="IPR023298">
    <property type="entry name" value="ATPase_P-typ_TM_dom_sf"/>
</dbReference>
<dbReference type="InterPro" id="IPR008250">
    <property type="entry name" value="ATPase_P-typ_transduc_dom_A_sf"/>
</dbReference>
<dbReference type="SUPFAM" id="SSF81660">
    <property type="entry name" value="Metal cation-transporting ATPase, ATP-binding domain N"/>
    <property type="match status" value="1"/>
</dbReference>
<feature type="transmembrane region" description="Helical" evidence="11">
    <location>
        <begin position="744"/>
        <end position="765"/>
    </location>
</feature>
<keyword evidence="5" id="KW-0547">Nucleotide-binding</keyword>
<evidence type="ECO:0000256" key="7">
    <source>
        <dbReference type="ARBA" id="ARBA00022967"/>
    </source>
</evidence>
<evidence type="ECO:0000256" key="4">
    <source>
        <dbReference type="ARBA" id="ARBA00022692"/>
    </source>
</evidence>
<feature type="transmembrane region" description="Helical" evidence="11">
    <location>
        <begin position="257"/>
        <end position="279"/>
    </location>
</feature>
<evidence type="ECO:0000256" key="1">
    <source>
        <dbReference type="ARBA" id="ARBA00004141"/>
    </source>
</evidence>
<dbReference type="GO" id="GO:0008553">
    <property type="term" value="F:P-type proton-exporting transporter activity"/>
    <property type="evidence" value="ECO:0007669"/>
    <property type="project" value="InterPro"/>
</dbReference>
<evidence type="ECO:0000313" key="13">
    <source>
        <dbReference type="EMBL" id="BAQ67870.1"/>
    </source>
</evidence>
<dbReference type="PRINTS" id="PR00120">
    <property type="entry name" value="HATPASE"/>
</dbReference>
<evidence type="ECO:0000256" key="3">
    <source>
        <dbReference type="ARBA" id="ARBA00022553"/>
    </source>
</evidence>
<dbReference type="InterPro" id="IPR059000">
    <property type="entry name" value="ATPase_P-type_domA"/>
</dbReference>
<dbReference type="SUPFAM" id="SSF56784">
    <property type="entry name" value="HAD-like"/>
    <property type="match status" value="1"/>
</dbReference>
<dbReference type="NCBIfam" id="TIGR01647">
    <property type="entry name" value="ATPase-IIIA_H"/>
    <property type="match status" value="1"/>
</dbReference>
<dbReference type="PANTHER" id="PTHR42861">
    <property type="entry name" value="CALCIUM-TRANSPORTING ATPASE"/>
    <property type="match status" value="1"/>
</dbReference>
<evidence type="ECO:0000256" key="6">
    <source>
        <dbReference type="ARBA" id="ARBA00022840"/>
    </source>
</evidence>
<dbReference type="InterPro" id="IPR023299">
    <property type="entry name" value="ATPase_P-typ_cyto_dom_N"/>
</dbReference>
<dbReference type="Gene3D" id="2.70.150.10">
    <property type="entry name" value="Calcium-transporting ATPase, cytoplasmic transduction domain A"/>
    <property type="match status" value="1"/>
</dbReference>
<name>A0A0D6AZ12_RHOSU</name>
<dbReference type="InterPro" id="IPR044492">
    <property type="entry name" value="P_typ_ATPase_HD_dom"/>
</dbReference>
<dbReference type="eggNOG" id="COG0474">
    <property type="taxonomic scope" value="Bacteria"/>
</dbReference>
<gene>
    <name evidence="13" type="ORF">NHU_00702</name>
</gene>
<evidence type="ECO:0000256" key="5">
    <source>
        <dbReference type="ARBA" id="ARBA00022741"/>
    </source>
</evidence>
<protein>
    <submittedName>
        <fullName evidence="13">Plasma-membrane proton-efflux P-type ATPase</fullName>
        <ecNumber evidence="13">3.6.3.6</ecNumber>
    </submittedName>
</protein>
<reference evidence="13 14" key="1">
    <citation type="submission" date="2015-02" db="EMBL/GenBank/DDBJ databases">
        <title>Genome sequene of Rhodovulum sulfidophilum DSM 2351.</title>
        <authorList>
            <person name="Nagao N."/>
        </authorList>
    </citation>
    <scope>NUCLEOTIDE SEQUENCE [LARGE SCALE GENOMIC DNA]</scope>
    <source>
        <strain evidence="13 14">DSM 2351</strain>
    </source>
</reference>
<evidence type="ECO:0000256" key="8">
    <source>
        <dbReference type="ARBA" id="ARBA00022989"/>
    </source>
</evidence>
<dbReference type="Proteomes" id="UP000064912">
    <property type="component" value="Chromosome"/>
</dbReference>
<dbReference type="InterPro" id="IPR018303">
    <property type="entry name" value="ATPase_P-typ_P_site"/>
</dbReference>
<dbReference type="GO" id="GO:0120029">
    <property type="term" value="P:proton export across plasma membrane"/>
    <property type="evidence" value="ECO:0007669"/>
    <property type="project" value="InterPro"/>
</dbReference>
<keyword evidence="4 11" id="KW-0812">Transmembrane</keyword>
<keyword evidence="13" id="KW-0378">Hydrolase</keyword>
<dbReference type="InterPro" id="IPR023214">
    <property type="entry name" value="HAD_sf"/>
</dbReference>
<dbReference type="FunFam" id="3.40.50.1000:FF:000006">
    <property type="entry name" value="Plasma membrane ATPase"/>
    <property type="match status" value="1"/>
</dbReference>
<dbReference type="PRINTS" id="PR00119">
    <property type="entry name" value="CATATPASE"/>
</dbReference>
<sequence length="799" mass="86206">MDGQDQPEGEKLPPTDPQQGLSTAEAQARLGRFGANTLAEEHRSLFKRIFGYFWGPIPWLIEIAAILSLILSDWADFGVILAMLLVNAGVGFFEENKADSAIALLKQKLAPAARVLRDGRWQEIAAKDLVPGDLVRLEIGNIIPADLRLTEGQYLSADEAALTGESLPVDKAVGDIAYSGSVVRLGEMVGEVTATGMNTYFGRTAALVQGPERKSHFQQAVMRIGNFLIVSALVLVSIILLVSTWRENPLWETVQFALILTVAAIPVALPTVLSVTMAVGAERLARMKAIVSRLVSIEEMAGVDVLCSDKTGTLTLNQLTVETPRPAAGATRDDLLLAAALACNANAPDAIDQAVLAAADGIEARRDYKLGTFTPFDPVSKRTLAEARRGDETWRFAKGAPQVILDLAGLEGAARTALEDEVDTLAAQGFRAIGAARAEGDGAWQFLGLIPIFDPPRPDAAETIAKAGEMGVTVKMITGDHEAIARQIAGQLGLGQAMYPAGQLLEGDPAEVEARVRAADGFARVLPEHKFRIVEVLQQGGSIVAMTGDGVNDAPALKRADAGIAVSGATDAARAAADLVLTGTGLSIITEAIAEARRIFERMTSYATFRIAETIRVLLFMSLAILAYDVYPVTAIMIVLLAVLNDFPIMMIAFDNVAVSPKPVRWDMRRVITIASTLGVMGVAETFLLFWYVDSVLHLPRETIQTLIFLKLLVSGHMTLYVTRNQDWFWTRPWPNWKLFCTTEATQVIGTLIAVYGVLVTPIGWTAALLVWAYCLVWLPIEGAIAMGIRRLYAARLQG</sequence>
<dbReference type="SUPFAM" id="SSF81665">
    <property type="entry name" value="Calcium ATPase, transmembrane domain M"/>
    <property type="match status" value="1"/>
</dbReference>
<feature type="transmembrane region" description="Helical" evidence="11">
    <location>
        <begin position="634"/>
        <end position="659"/>
    </location>
</feature>
<dbReference type="SMART" id="SM00831">
    <property type="entry name" value="Cation_ATPase_N"/>
    <property type="match status" value="1"/>
</dbReference>
<evidence type="ECO:0000256" key="2">
    <source>
        <dbReference type="ARBA" id="ARBA00008804"/>
    </source>
</evidence>
<feature type="region of interest" description="Disordered" evidence="10">
    <location>
        <begin position="1"/>
        <end position="23"/>
    </location>
</feature>
<dbReference type="InterPro" id="IPR004014">
    <property type="entry name" value="ATPase_P-typ_cation-transptr_N"/>
</dbReference>
<dbReference type="InterPro" id="IPR036412">
    <property type="entry name" value="HAD-like_sf"/>
</dbReference>
<dbReference type="SUPFAM" id="SSF81653">
    <property type="entry name" value="Calcium ATPase, transduction domain A"/>
    <property type="match status" value="1"/>
</dbReference>
<dbReference type="NCBIfam" id="TIGR01494">
    <property type="entry name" value="ATPase_P-type"/>
    <property type="match status" value="2"/>
</dbReference>
<dbReference type="GO" id="GO:0016887">
    <property type="term" value="F:ATP hydrolysis activity"/>
    <property type="evidence" value="ECO:0007669"/>
    <property type="project" value="InterPro"/>
</dbReference>
<dbReference type="Gene3D" id="3.40.1110.10">
    <property type="entry name" value="Calcium-transporting ATPase, cytoplasmic domain N"/>
    <property type="match status" value="1"/>
</dbReference>
<feature type="transmembrane region" description="Helical" evidence="11">
    <location>
        <begin position="77"/>
        <end position="93"/>
    </location>
</feature>
<dbReference type="InterPro" id="IPR006534">
    <property type="entry name" value="P-type_ATPase_IIIA"/>
</dbReference>
<evidence type="ECO:0000259" key="12">
    <source>
        <dbReference type="SMART" id="SM00831"/>
    </source>
</evidence>
<dbReference type="AlphaFoldDB" id="A0A0D6AZ12"/>
<feature type="transmembrane region" description="Helical" evidence="11">
    <location>
        <begin position="49"/>
        <end position="71"/>
    </location>
</feature>
<organism evidence="13 14">
    <name type="scientific">Rhodovulum sulfidophilum</name>
    <name type="common">Rhodobacter sulfidophilus</name>
    <dbReference type="NCBI Taxonomy" id="35806"/>
    <lineage>
        <taxon>Bacteria</taxon>
        <taxon>Pseudomonadati</taxon>
        <taxon>Pseudomonadota</taxon>
        <taxon>Alphaproteobacteria</taxon>
        <taxon>Rhodobacterales</taxon>
        <taxon>Paracoccaceae</taxon>
        <taxon>Rhodovulum</taxon>
    </lineage>
</organism>
<evidence type="ECO:0000256" key="9">
    <source>
        <dbReference type="ARBA" id="ARBA00023136"/>
    </source>
</evidence>
<keyword evidence="8 11" id="KW-1133">Transmembrane helix</keyword>
<feature type="transmembrane region" description="Helical" evidence="11">
    <location>
        <begin position="224"/>
        <end position="245"/>
    </location>
</feature>
<feature type="domain" description="Cation-transporting P-type ATPase N-terminal" evidence="12">
    <location>
        <begin position="8"/>
        <end position="73"/>
    </location>
</feature>
<feature type="transmembrane region" description="Helical" evidence="11">
    <location>
        <begin position="607"/>
        <end position="628"/>
    </location>
</feature>
<dbReference type="GO" id="GO:0005524">
    <property type="term" value="F:ATP binding"/>
    <property type="evidence" value="ECO:0007669"/>
    <property type="project" value="UniProtKB-KW"/>
</dbReference>
<dbReference type="EMBL" id="AP014800">
    <property type="protein sequence ID" value="BAQ67870.1"/>
    <property type="molecule type" value="Genomic_DNA"/>
</dbReference>
<evidence type="ECO:0000313" key="14">
    <source>
        <dbReference type="Proteomes" id="UP000064912"/>
    </source>
</evidence>
<dbReference type="Gene3D" id="1.20.1110.10">
    <property type="entry name" value="Calcium-transporting ATPase, transmembrane domain"/>
    <property type="match status" value="1"/>
</dbReference>
<dbReference type="CDD" id="cd02076">
    <property type="entry name" value="P-type_ATPase_H"/>
    <property type="match status" value="1"/>
</dbReference>
<accession>A0A0D6AZ12</accession>
<dbReference type="SFLD" id="SFLDF00027">
    <property type="entry name" value="p-type_atpase"/>
    <property type="match status" value="1"/>
</dbReference>
<keyword evidence="6" id="KW-0067">ATP-binding</keyword>
<dbReference type="Pfam" id="PF00122">
    <property type="entry name" value="E1-E2_ATPase"/>
    <property type="match status" value="1"/>
</dbReference>
<evidence type="ECO:0000256" key="11">
    <source>
        <dbReference type="SAM" id="Phobius"/>
    </source>
</evidence>
<evidence type="ECO:0000256" key="10">
    <source>
        <dbReference type="SAM" id="MobiDB-lite"/>
    </source>
</evidence>
<dbReference type="FunFam" id="2.70.150.10:FF:000042">
    <property type="entry name" value="Plasma membrane ATPase"/>
    <property type="match status" value="1"/>
</dbReference>
<proteinExistence type="inferred from homology"/>
<dbReference type="PATRIC" id="fig|35806.4.peg.719"/>
<dbReference type="InterPro" id="IPR001757">
    <property type="entry name" value="P_typ_ATPase"/>
</dbReference>
<dbReference type="Gene3D" id="3.40.50.1000">
    <property type="entry name" value="HAD superfamily/HAD-like"/>
    <property type="match status" value="1"/>
</dbReference>
<dbReference type="KEGG" id="rsu:NHU_00702"/>
<dbReference type="GO" id="GO:0016020">
    <property type="term" value="C:membrane"/>
    <property type="evidence" value="ECO:0007669"/>
    <property type="project" value="UniProtKB-SubCell"/>
</dbReference>
<feature type="transmembrane region" description="Helical" evidence="11">
    <location>
        <begin position="704"/>
        <end position="723"/>
    </location>
</feature>
<keyword evidence="9 11" id="KW-0472">Membrane</keyword>
<dbReference type="EC" id="3.6.3.6" evidence="13"/>
<dbReference type="Pfam" id="PF00702">
    <property type="entry name" value="Hydrolase"/>
    <property type="match status" value="1"/>
</dbReference>
<comment type="similarity">
    <text evidence="2">Belongs to the cation transport ATPase (P-type) (TC 3.A.3) family. Type IIIA subfamily.</text>
</comment>
<dbReference type="SFLD" id="SFLDG00002">
    <property type="entry name" value="C1.7:_P-type_atpase_like"/>
    <property type="match status" value="1"/>
</dbReference>
<comment type="subcellular location">
    <subcellularLocation>
        <location evidence="1">Membrane</location>
        <topology evidence="1">Multi-pass membrane protein</topology>
    </subcellularLocation>
</comment>
<dbReference type="PROSITE" id="PS00154">
    <property type="entry name" value="ATPASE_E1_E2"/>
    <property type="match status" value="1"/>
</dbReference>
<keyword evidence="7" id="KW-1278">Translocase</keyword>
<feature type="transmembrane region" description="Helical" evidence="11">
    <location>
        <begin position="671"/>
        <end position="692"/>
    </location>
</feature>
<dbReference type="FunFam" id="3.40.1110.10:FF:000005">
    <property type="entry name" value="Plasma membrane ATPase"/>
    <property type="match status" value="1"/>
</dbReference>
<dbReference type="SFLD" id="SFLDS00003">
    <property type="entry name" value="Haloacid_Dehalogenase"/>
    <property type="match status" value="1"/>
</dbReference>
<keyword evidence="3" id="KW-0597">Phosphoprotein</keyword>